<organism evidence="4 5">
    <name type="scientific">Marinobacterium halophilum</name>
    <dbReference type="NCBI Taxonomy" id="267374"/>
    <lineage>
        <taxon>Bacteria</taxon>
        <taxon>Pseudomonadati</taxon>
        <taxon>Pseudomonadota</taxon>
        <taxon>Gammaproteobacteria</taxon>
        <taxon>Oceanospirillales</taxon>
        <taxon>Oceanospirillaceae</taxon>
        <taxon>Marinobacterium</taxon>
    </lineage>
</organism>
<dbReference type="SUPFAM" id="SSF46689">
    <property type="entry name" value="Homeodomain-like"/>
    <property type="match status" value="1"/>
</dbReference>
<keyword evidence="1 2" id="KW-0238">DNA-binding</keyword>
<feature type="DNA-binding region" description="H-T-H motif" evidence="2">
    <location>
        <begin position="50"/>
        <end position="69"/>
    </location>
</feature>
<dbReference type="InterPro" id="IPR036271">
    <property type="entry name" value="Tet_transcr_reg_TetR-rel_C_sf"/>
</dbReference>
<dbReference type="Proteomes" id="UP000242133">
    <property type="component" value="Unassembled WGS sequence"/>
</dbReference>
<dbReference type="Pfam" id="PF17939">
    <property type="entry name" value="TetR_C_30"/>
    <property type="match status" value="1"/>
</dbReference>
<dbReference type="AlphaFoldDB" id="A0A2P8F0C0"/>
<proteinExistence type="predicted"/>
<dbReference type="PANTHER" id="PTHR30055">
    <property type="entry name" value="HTH-TYPE TRANSCRIPTIONAL REGULATOR RUTR"/>
    <property type="match status" value="1"/>
</dbReference>
<dbReference type="PRINTS" id="PR00455">
    <property type="entry name" value="HTHTETR"/>
</dbReference>
<evidence type="ECO:0000256" key="1">
    <source>
        <dbReference type="ARBA" id="ARBA00023125"/>
    </source>
</evidence>
<evidence type="ECO:0000256" key="2">
    <source>
        <dbReference type="PROSITE-ProRule" id="PRU00335"/>
    </source>
</evidence>
<dbReference type="SUPFAM" id="SSF48498">
    <property type="entry name" value="Tetracyclin repressor-like, C-terminal domain"/>
    <property type="match status" value="1"/>
</dbReference>
<reference evidence="4 5" key="1">
    <citation type="submission" date="2018-03" db="EMBL/GenBank/DDBJ databases">
        <title>Genomic Encyclopedia of Archaeal and Bacterial Type Strains, Phase II (KMG-II): from individual species to whole genera.</title>
        <authorList>
            <person name="Goeker M."/>
        </authorList>
    </citation>
    <scope>NUCLEOTIDE SEQUENCE [LARGE SCALE GENOMIC DNA]</scope>
    <source>
        <strain evidence="4 5">DSM 17586</strain>
    </source>
</reference>
<dbReference type="PROSITE" id="PS01081">
    <property type="entry name" value="HTH_TETR_1"/>
    <property type="match status" value="1"/>
</dbReference>
<protein>
    <submittedName>
        <fullName evidence="4">TetR family transcriptional regulator</fullName>
    </submittedName>
</protein>
<dbReference type="EMBL" id="PYGI01000005">
    <property type="protein sequence ID" value="PSL15169.1"/>
    <property type="molecule type" value="Genomic_DNA"/>
</dbReference>
<dbReference type="InterPro" id="IPR041586">
    <property type="entry name" value="PsrA_TetR_C"/>
</dbReference>
<dbReference type="GO" id="GO:0000976">
    <property type="term" value="F:transcription cis-regulatory region binding"/>
    <property type="evidence" value="ECO:0007669"/>
    <property type="project" value="TreeGrafter"/>
</dbReference>
<dbReference type="Pfam" id="PF00440">
    <property type="entry name" value="TetR_N"/>
    <property type="match status" value="1"/>
</dbReference>
<dbReference type="PROSITE" id="PS50977">
    <property type="entry name" value="HTH_TETR_2"/>
    <property type="match status" value="1"/>
</dbReference>
<dbReference type="PANTHER" id="PTHR30055:SF235">
    <property type="entry name" value="TRANSCRIPTIONAL REGULATORY PROTEIN"/>
    <property type="match status" value="1"/>
</dbReference>
<gene>
    <name evidence="4" type="ORF">CLV44_10563</name>
</gene>
<dbReference type="InterPro" id="IPR009057">
    <property type="entry name" value="Homeodomain-like_sf"/>
</dbReference>
<comment type="caution">
    <text evidence="4">The sequence shown here is derived from an EMBL/GenBank/DDBJ whole genome shotgun (WGS) entry which is preliminary data.</text>
</comment>
<evidence type="ECO:0000313" key="5">
    <source>
        <dbReference type="Proteomes" id="UP000242133"/>
    </source>
</evidence>
<feature type="domain" description="HTH tetR-type" evidence="3">
    <location>
        <begin position="27"/>
        <end position="87"/>
    </location>
</feature>
<dbReference type="Gene3D" id="1.10.357.10">
    <property type="entry name" value="Tetracycline Repressor, domain 2"/>
    <property type="match status" value="1"/>
</dbReference>
<sequence>MSIGEHQWSTWRAVKPMSADKNMYQTSDTSSRIIRAAEQLFAEQGFKETTMRQITTLADVNLAAVNYHFGSKKGLIQSVAERSLTPLCDAIEEGLARLDANISAPALEELLQVLATALVRVHGRNAYALAVLMRLLDLAYRPAQQGLQSFMHTQYGKRMAVFMHYLRQETQSLDEREFFWRLHFMMGSVIFTLSNMHVLIALDKPGTEVDAAVEVQAILQRMVPVISAGLLAPGNSDPG</sequence>
<evidence type="ECO:0000313" key="4">
    <source>
        <dbReference type="EMBL" id="PSL15169.1"/>
    </source>
</evidence>
<dbReference type="GO" id="GO:0003700">
    <property type="term" value="F:DNA-binding transcription factor activity"/>
    <property type="evidence" value="ECO:0007669"/>
    <property type="project" value="TreeGrafter"/>
</dbReference>
<keyword evidence="5" id="KW-1185">Reference proteome</keyword>
<dbReference type="InterPro" id="IPR050109">
    <property type="entry name" value="HTH-type_TetR-like_transc_reg"/>
</dbReference>
<accession>A0A2P8F0C0</accession>
<dbReference type="InterPro" id="IPR023772">
    <property type="entry name" value="DNA-bd_HTH_TetR-type_CS"/>
</dbReference>
<dbReference type="InterPro" id="IPR001647">
    <property type="entry name" value="HTH_TetR"/>
</dbReference>
<name>A0A2P8F0C0_9GAMM</name>
<evidence type="ECO:0000259" key="3">
    <source>
        <dbReference type="PROSITE" id="PS50977"/>
    </source>
</evidence>